<dbReference type="SUPFAM" id="SSF52540">
    <property type="entry name" value="P-loop containing nucleoside triphosphate hydrolases"/>
    <property type="match status" value="1"/>
</dbReference>
<dbReference type="EMBL" id="MPSB01000001">
    <property type="protein sequence ID" value="ONF97469.1"/>
    <property type="molecule type" value="Genomic_DNA"/>
</dbReference>
<feature type="region of interest" description="Disordered" evidence="2">
    <location>
        <begin position="1"/>
        <end position="66"/>
    </location>
</feature>
<dbReference type="InterPro" id="IPR001482">
    <property type="entry name" value="T2SS/T4SS_dom"/>
</dbReference>
<feature type="domain" description="Bacterial type II secretion system protein E" evidence="3">
    <location>
        <begin position="164"/>
        <end position="440"/>
    </location>
</feature>
<dbReference type="InterPro" id="IPR027417">
    <property type="entry name" value="P-loop_NTPase"/>
</dbReference>
<dbReference type="GO" id="GO:0016887">
    <property type="term" value="F:ATP hydrolysis activity"/>
    <property type="evidence" value="ECO:0007669"/>
    <property type="project" value="InterPro"/>
</dbReference>
<dbReference type="Proteomes" id="UP000188729">
    <property type="component" value="Unassembled WGS sequence"/>
</dbReference>
<dbReference type="OrthoDB" id="9810761at2"/>
<evidence type="ECO:0000256" key="2">
    <source>
        <dbReference type="SAM" id="MobiDB-lite"/>
    </source>
</evidence>
<dbReference type="AlphaFoldDB" id="A0A1V2EZ69"/>
<comment type="similarity">
    <text evidence="1">Belongs to the GSP E family.</text>
</comment>
<sequence length="514" mass="56346">MNAFGRRNGVGTAARPGFGVARPMQGGAPRPDNNSPRAEPGGEQFPSLDTLPLPGELAAPEHGGNMPVLQQNAMQRLADRQAASGEAGSSRMEGFETSIHKIKEQVLPRLLERVDPEAAATLGKDELAEEFRPIIGEVLAELKLTLNRREQFALEKVLVDELLGLGPLEELLADPEISDIMVNGPDQTFIEKKGKLQLAQIQFRDEEHLFQIAQRICNSVGRRVDQTTPLADARLKDGSRVNVIVPPLSLKGTAISIRKFSAKPITLDMMAGFGSMSPKMATALKIAGACRFNIVISGGTGSGKTTMLNALSKMIDPGERVLTIEDAAELRLQQPHWLPLETRPANLEGQGEISIRDLVKNALRMRPDRIILGEIRGSECFDMLSAMNTGHDGSMCTLHSNSPREALARMENMVMMSDIKVPKEAISRQIADSVDMIIQVKRLRDGSRRVTNVTEVIGMEGPVIVTQELFKFEYLDETADGKIIGEYRAMGLRPYTIDKAKQFGFDQAFLEACL</sequence>
<proteinExistence type="inferred from homology"/>
<evidence type="ECO:0000313" key="4">
    <source>
        <dbReference type="EMBL" id="ONF97469.1"/>
    </source>
</evidence>
<dbReference type="PANTHER" id="PTHR30486">
    <property type="entry name" value="TWITCHING MOTILITY PROTEIN PILT"/>
    <property type="match status" value="1"/>
</dbReference>
<keyword evidence="5" id="KW-1185">Reference proteome</keyword>
<protein>
    <submittedName>
        <fullName evidence="4">Putative conjugal transfer protein</fullName>
    </submittedName>
</protein>
<dbReference type="RefSeq" id="WP_076742939.1">
    <property type="nucleotide sequence ID" value="NZ_MPSB01000001.1"/>
</dbReference>
<dbReference type="Gene3D" id="3.40.50.300">
    <property type="entry name" value="P-loop containing nucleotide triphosphate hydrolases"/>
    <property type="match status" value="1"/>
</dbReference>
<gene>
    <name evidence="4" type="ORF">SPHI_00990</name>
</gene>
<dbReference type="InterPro" id="IPR050921">
    <property type="entry name" value="T4SS_GSP_E_ATPase"/>
</dbReference>
<organism evidence="4 5">
    <name type="scientific">Sphingomonas jeddahensis</name>
    <dbReference type="NCBI Taxonomy" id="1915074"/>
    <lineage>
        <taxon>Bacteria</taxon>
        <taxon>Pseudomonadati</taxon>
        <taxon>Pseudomonadota</taxon>
        <taxon>Alphaproteobacteria</taxon>
        <taxon>Sphingomonadales</taxon>
        <taxon>Sphingomonadaceae</taxon>
        <taxon>Sphingomonas</taxon>
    </lineage>
</organism>
<accession>A0A1V2EZ69</accession>
<dbReference type="Gene3D" id="3.30.450.380">
    <property type="match status" value="1"/>
</dbReference>
<dbReference type="PANTHER" id="PTHR30486:SF15">
    <property type="entry name" value="TYPE II_IV SECRETION SYSTEM ATPASE"/>
    <property type="match status" value="1"/>
</dbReference>
<comment type="caution">
    <text evidence="4">The sequence shown here is derived from an EMBL/GenBank/DDBJ whole genome shotgun (WGS) entry which is preliminary data.</text>
</comment>
<evidence type="ECO:0000313" key="5">
    <source>
        <dbReference type="Proteomes" id="UP000188729"/>
    </source>
</evidence>
<evidence type="ECO:0000259" key="3">
    <source>
        <dbReference type="Pfam" id="PF00437"/>
    </source>
</evidence>
<dbReference type="Pfam" id="PF00437">
    <property type="entry name" value="T2SSE"/>
    <property type="match status" value="1"/>
</dbReference>
<reference evidence="4 5" key="1">
    <citation type="submission" date="2016-11" db="EMBL/GenBank/DDBJ databases">
        <title>Genome sequence of Sphingomonas jeddahensis G39.</title>
        <authorList>
            <person name="Poehlein A."/>
            <person name="Wuebbeler J.H."/>
            <person name="Steinbuechel A."/>
            <person name="Daniel R."/>
        </authorList>
    </citation>
    <scope>NUCLEOTIDE SEQUENCE [LARGE SCALE GENOMIC DNA]</scope>
    <source>
        <strain evidence="4 5">G39</strain>
    </source>
</reference>
<name>A0A1V2EZ69_9SPHN</name>
<dbReference type="CDD" id="cd01130">
    <property type="entry name" value="VirB11-like_ATPase"/>
    <property type="match status" value="1"/>
</dbReference>
<evidence type="ECO:0000256" key="1">
    <source>
        <dbReference type="ARBA" id="ARBA00006611"/>
    </source>
</evidence>
<dbReference type="STRING" id="1915074.SPHI_00990"/>